<proteinExistence type="predicted"/>
<dbReference type="EMBL" id="CAGS01000156">
    <property type="protein sequence ID" value="CCF83532.1"/>
    <property type="molecule type" value="Genomic_DNA"/>
</dbReference>
<evidence type="ECO:0000256" key="1">
    <source>
        <dbReference type="SAM" id="Phobius"/>
    </source>
</evidence>
<reference evidence="2 3" key="1">
    <citation type="journal article" date="2012" name="ISME J.">
        <title>Nitrification expanded: discovery, physiology and genomics of a nitrite-oxidizing bacterium from the phylum Chloroflexi.</title>
        <authorList>
            <person name="Sorokin D.Y."/>
            <person name="Lucker S."/>
            <person name="Vejmelkova D."/>
            <person name="Kostrikina N.A."/>
            <person name="Kleerebezem R."/>
            <person name="Rijpstra W.I."/>
            <person name="Damste J.S."/>
            <person name="Le Paslier D."/>
            <person name="Muyzer G."/>
            <person name="Wagner M."/>
            <person name="van Loosdrecht M.C."/>
            <person name="Daims H."/>
        </authorList>
    </citation>
    <scope>NUCLEOTIDE SEQUENCE [LARGE SCALE GENOMIC DNA]</scope>
    <source>
        <strain evidence="3">none</strain>
    </source>
</reference>
<keyword evidence="1" id="KW-1133">Transmembrane helix</keyword>
<dbReference type="Proteomes" id="UP000004221">
    <property type="component" value="Unassembled WGS sequence"/>
</dbReference>
<name>I4EFS0_9BACT</name>
<evidence type="ECO:0000313" key="3">
    <source>
        <dbReference type="Proteomes" id="UP000004221"/>
    </source>
</evidence>
<keyword evidence="1" id="KW-0812">Transmembrane</keyword>
<feature type="transmembrane region" description="Helical" evidence="1">
    <location>
        <begin position="73"/>
        <end position="92"/>
    </location>
</feature>
<accession>I4EFS0</accession>
<protein>
    <submittedName>
        <fullName evidence="2">Uncharacterized protein</fullName>
    </submittedName>
</protein>
<gene>
    <name evidence="2" type="ORF">NITHO_2390004</name>
</gene>
<dbReference type="AlphaFoldDB" id="I4EFS0"/>
<evidence type="ECO:0000313" key="2">
    <source>
        <dbReference type="EMBL" id="CCF83532.1"/>
    </source>
</evidence>
<dbReference type="RefSeq" id="WP_008476830.1">
    <property type="nucleotide sequence ID" value="NZ_CAGS01000156.1"/>
</dbReference>
<keyword evidence="1" id="KW-0472">Membrane</keyword>
<feature type="transmembrane region" description="Helical" evidence="1">
    <location>
        <begin position="98"/>
        <end position="116"/>
    </location>
</feature>
<comment type="caution">
    <text evidence="2">The sequence shown here is derived from an EMBL/GenBank/DDBJ whole genome shotgun (WGS) entry which is preliminary data.</text>
</comment>
<keyword evidence="3" id="KW-1185">Reference proteome</keyword>
<organism evidence="2 3">
    <name type="scientific">Nitrolancea hollandica Lb</name>
    <dbReference type="NCBI Taxonomy" id="1129897"/>
    <lineage>
        <taxon>Bacteria</taxon>
        <taxon>Pseudomonadati</taxon>
        <taxon>Thermomicrobiota</taxon>
        <taxon>Thermomicrobia</taxon>
        <taxon>Sphaerobacterales</taxon>
        <taxon>Sphaerobacterineae</taxon>
        <taxon>Sphaerobacteraceae</taxon>
        <taxon>Nitrolancea</taxon>
    </lineage>
</organism>
<sequence length="117" mass="12425">MAATEEAGAVTGTECSAPGCTRFTEEPCSHCKKNHCDEHLKREIGRKGIHYAYCPECVKKAERLRESAKQQRIQFTAAGALMAIGGLVVYLVSGNPTSGASLIGIGVIMMIVGLSVI</sequence>